<keyword evidence="2" id="KW-0119">Carbohydrate metabolism</keyword>
<dbReference type="Pfam" id="PF02782">
    <property type="entry name" value="FGGY_C"/>
    <property type="match status" value="1"/>
</dbReference>
<evidence type="ECO:0000259" key="7">
    <source>
        <dbReference type="Pfam" id="PF02782"/>
    </source>
</evidence>
<sequence>MSRPYVIGIDCSTTAVKAIAFDADGASLAEGRAPLTRSSPHPGWGEQSASSWWEATAAALRSLTEQLAEAGAGEPQGLAMTHQRESFVCLDADGEETGPAILWLDTRAGDQIARFGTPEIHALSGKPPSTTPSLYKLIWLREHEPQRIAATAMVADTHAYLVHRLTGRWATSTASADPMSLLDMSTFTWSDRLLALAGLDTTQVPELVEPGAVIATVTEAAAAATGLPTGLPVVAGAGDGQCAGLGAAAVEPDHVYLSLGTSLTMGVQSGEFGTSDSYRTLASPIAGAYTLEALMSSGMLSLGWLRERVADLPDSAEGVAAFTALAETSEPGSRGLLFLPYLTSAETPYWDADARAAFVGLGDHHGLGDLAHAVFEGLALETRLLLASIEEDRGTSLTRVTAMGGGSRSPMMLRVFADVLDREISVAAEPETAALGAAMLAAFGVALDGPRSLPEVAARMSRTEETVAPSGPTRQLYGDLFDVYRTVYPSLKAAFAGLARFR</sequence>
<dbReference type="PROSITE" id="PS00445">
    <property type="entry name" value="FGGY_KINASES_2"/>
    <property type="match status" value="1"/>
</dbReference>
<organism evidence="8 9">
    <name type="scientific">Amnibacterium endophyticum</name>
    <dbReference type="NCBI Taxonomy" id="2109337"/>
    <lineage>
        <taxon>Bacteria</taxon>
        <taxon>Bacillati</taxon>
        <taxon>Actinomycetota</taxon>
        <taxon>Actinomycetes</taxon>
        <taxon>Micrococcales</taxon>
        <taxon>Microbacteriaceae</taxon>
        <taxon>Amnibacterium</taxon>
    </lineage>
</organism>
<feature type="domain" description="Carbohydrate kinase FGGY N-terminal" evidence="6">
    <location>
        <begin position="5"/>
        <end position="246"/>
    </location>
</feature>
<evidence type="ECO:0000256" key="1">
    <source>
        <dbReference type="ARBA" id="ARBA00009156"/>
    </source>
</evidence>
<evidence type="ECO:0000259" key="6">
    <source>
        <dbReference type="Pfam" id="PF00370"/>
    </source>
</evidence>
<evidence type="ECO:0000256" key="5">
    <source>
        <dbReference type="RuleBase" id="RU003733"/>
    </source>
</evidence>
<dbReference type="PANTHER" id="PTHR43095">
    <property type="entry name" value="SUGAR KINASE"/>
    <property type="match status" value="1"/>
</dbReference>
<dbReference type="GO" id="GO:0016301">
    <property type="term" value="F:kinase activity"/>
    <property type="evidence" value="ECO:0007669"/>
    <property type="project" value="UniProtKB-KW"/>
</dbReference>
<dbReference type="InterPro" id="IPR050406">
    <property type="entry name" value="FGGY_Carb_Kinase"/>
</dbReference>
<evidence type="ECO:0000313" key="8">
    <source>
        <dbReference type="EMBL" id="MFD1720306.1"/>
    </source>
</evidence>
<dbReference type="CDD" id="cd07779">
    <property type="entry name" value="ASKHA_NBD_FGGY_YgcE-like"/>
    <property type="match status" value="1"/>
</dbReference>
<accession>A0ABW4L9W5</accession>
<protein>
    <submittedName>
        <fullName evidence="8">FGGY-family carbohydrate kinase</fullName>
    </submittedName>
</protein>
<dbReference type="PANTHER" id="PTHR43095:SF5">
    <property type="entry name" value="XYLULOSE KINASE"/>
    <property type="match status" value="1"/>
</dbReference>
<feature type="domain" description="Carbohydrate kinase FGGY C-terminal" evidence="7">
    <location>
        <begin position="256"/>
        <end position="443"/>
    </location>
</feature>
<dbReference type="Pfam" id="PF00370">
    <property type="entry name" value="FGGY_N"/>
    <property type="match status" value="1"/>
</dbReference>
<keyword evidence="4 5" id="KW-0418">Kinase</keyword>
<dbReference type="Gene3D" id="3.30.420.40">
    <property type="match status" value="2"/>
</dbReference>
<dbReference type="InterPro" id="IPR000577">
    <property type="entry name" value="Carb_kinase_FGGY"/>
</dbReference>
<dbReference type="InterPro" id="IPR043129">
    <property type="entry name" value="ATPase_NBD"/>
</dbReference>
<evidence type="ECO:0000256" key="4">
    <source>
        <dbReference type="ARBA" id="ARBA00022777"/>
    </source>
</evidence>
<keyword evidence="3 5" id="KW-0808">Transferase</keyword>
<dbReference type="RefSeq" id="WP_377931508.1">
    <property type="nucleotide sequence ID" value="NZ_JBHUEA010000002.1"/>
</dbReference>
<dbReference type="InterPro" id="IPR018484">
    <property type="entry name" value="FGGY_N"/>
</dbReference>
<dbReference type="PIRSF" id="PIRSF000538">
    <property type="entry name" value="GlpK"/>
    <property type="match status" value="1"/>
</dbReference>
<reference evidence="9" key="1">
    <citation type="journal article" date="2019" name="Int. J. Syst. Evol. Microbiol.">
        <title>The Global Catalogue of Microorganisms (GCM) 10K type strain sequencing project: providing services to taxonomists for standard genome sequencing and annotation.</title>
        <authorList>
            <consortium name="The Broad Institute Genomics Platform"/>
            <consortium name="The Broad Institute Genome Sequencing Center for Infectious Disease"/>
            <person name="Wu L."/>
            <person name="Ma J."/>
        </authorList>
    </citation>
    <scope>NUCLEOTIDE SEQUENCE [LARGE SCALE GENOMIC DNA]</scope>
    <source>
        <strain evidence="9">CGMCC 1.12471</strain>
    </source>
</reference>
<dbReference type="InterPro" id="IPR018483">
    <property type="entry name" value="Carb_kinase_FGGY_CS"/>
</dbReference>
<dbReference type="InterPro" id="IPR018485">
    <property type="entry name" value="FGGY_C"/>
</dbReference>
<keyword evidence="2" id="KW-0859">Xylose metabolism</keyword>
<keyword evidence="9" id="KW-1185">Reference proteome</keyword>
<evidence type="ECO:0000256" key="2">
    <source>
        <dbReference type="ARBA" id="ARBA00022629"/>
    </source>
</evidence>
<dbReference type="Proteomes" id="UP001597347">
    <property type="component" value="Unassembled WGS sequence"/>
</dbReference>
<comment type="caution">
    <text evidence="8">The sequence shown here is derived from an EMBL/GenBank/DDBJ whole genome shotgun (WGS) entry which is preliminary data.</text>
</comment>
<comment type="similarity">
    <text evidence="1 5">Belongs to the FGGY kinase family.</text>
</comment>
<dbReference type="SUPFAM" id="SSF53067">
    <property type="entry name" value="Actin-like ATPase domain"/>
    <property type="match status" value="2"/>
</dbReference>
<evidence type="ECO:0000256" key="3">
    <source>
        <dbReference type="ARBA" id="ARBA00022679"/>
    </source>
</evidence>
<dbReference type="EMBL" id="JBHUEA010000002">
    <property type="protein sequence ID" value="MFD1720306.1"/>
    <property type="molecule type" value="Genomic_DNA"/>
</dbReference>
<name>A0ABW4L9W5_9MICO</name>
<proteinExistence type="inferred from homology"/>
<gene>
    <name evidence="8" type="ORF">ACFSBI_01990</name>
</gene>
<evidence type="ECO:0000313" key="9">
    <source>
        <dbReference type="Proteomes" id="UP001597347"/>
    </source>
</evidence>